<sequence>MDIEITQNIVLIGIGALIFFMYITSRAWDQVSDELEDQKGTGKSK</sequence>
<proteinExistence type="predicted"/>
<dbReference type="Proteomes" id="UP001169069">
    <property type="component" value="Unassembled WGS sequence"/>
</dbReference>
<gene>
    <name evidence="2" type="ORF">PGH07_01150</name>
</gene>
<evidence type="ECO:0000313" key="2">
    <source>
        <dbReference type="EMBL" id="MDM5270778.1"/>
    </source>
</evidence>
<dbReference type="EMBL" id="JAQIBD010000001">
    <property type="protein sequence ID" value="MDM5270778.1"/>
    <property type="molecule type" value="Genomic_DNA"/>
</dbReference>
<accession>A0ABT7QVG4</accession>
<keyword evidence="3" id="KW-1185">Reference proteome</keyword>
<reference evidence="2" key="1">
    <citation type="submission" date="2023-01" db="EMBL/GenBank/DDBJ databases">
        <title>Sulfurovum sp. zt1-1 genome assembly.</title>
        <authorList>
            <person name="Wang J."/>
        </authorList>
    </citation>
    <scope>NUCLEOTIDE SEQUENCE</scope>
    <source>
        <strain evidence="2">Zt1-1</strain>
    </source>
</reference>
<comment type="caution">
    <text evidence="2">The sequence shown here is derived from an EMBL/GenBank/DDBJ whole genome shotgun (WGS) entry which is preliminary data.</text>
</comment>
<protein>
    <submittedName>
        <fullName evidence="2">Uncharacterized protein</fullName>
    </submittedName>
</protein>
<dbReference type="RefSeq" id="WP_289412054.1">
    <property type="nucleotide sequence ID" value="NZ_JAQIBD010000001.1"/>
</dbReference>
<evidence type="ECO:0000313" key="3">
    <source>
        <dbReference type="Proteomes" id="UP001169069"/>
    </source>
</evidence>
<keyword evidence="1" id="KW-1133">Transmembrane helix</keyword>
<name>A0ABT7QVG4_9BACT</name>
<keyword evidence="1" id="KW-0472">Membrane</keyword>
<feature type="transmembrane region" description="Helical" evidence="1">
    <location>
        <begin position="6"/>
        <end position="23"/>
    </location>
</feature>
<organism evidence="2 3">
    <name type="scientific">Sulfurovum zhangzhouensis</name>
    <dbReference type="NCBI Taxonomy" id="3019067"/>
    <lineage>
        <taxon>Bacteria</taxon>
        <taxon>Pseudomonadati</taxon>
        <taxon>Campylobacterota</taxon>
        <taxon>Epsilonproteobacteria</taxon>
        <taxon>Campylobacterales</taxon>
        <taxon>Sulfurovaceae</taxon>
        <taxon>Sulfurovum</taxon>
    </lineage>
</organism>
<evidence type="ECO:0000256" key="1">
    <source>
        <dbReference type="SAM" id="Phobius"/>
    </source>
</evidence>
<keyword evidence="1" id="KW-0812">Transmembrane</keyword>